<sequence length="107" mass="11505">MSCAPANLDRPSLTDVNLENLFVAMSKGGDSKADGRTMNQQVAEQWLTKAQVIDKTISQADVSNAFKKTGKSAVNFTDFVKILSDLAGSKKADLHGIKEKLLKVPAP</sequence>
<dbReference type="InterPro" id="IPR008907">
    <property type="entry name" value="TPP/p25"/>
</dbReference>
<reference evidence="2" key="1">
    <citation type="submission" date="2015-11" db="EMBL/GenBank/DDBJ databases">
        <title>De novo transcriptome assembly of four potential Pierce s Disease insect vectors from Arizona vineyards.</title>
        <authorList>
            <person name="Tassone E.E."/>
        </authorList>
    </citation>
    <scope>NUCLEOTIDE SEQUENCE</scope>
</reference>
<comment type="similarity">
    <text evidence="1">Belongs to the TPPP family.</text>
</comment>
<dbReference type="EMBL" id="GECZ01018947">
    <property type="protein sequence ID" value="JAS50822.1"/>
    <property type="molecule type" value="Transcribed_RNA"/>
</dbReference>
<dbReference type="GO" id="GO:0015631">
    <property type="term" value="F:tubulin binding"/>
    <property type="evidence" value="ECO:0007669"/>
    <property type="project" value="InterPro"/>
</dbReference>
<protein>
    <recommendedName>
        <fullName evidence="3">EF-hand domain-containing protein</fullName>
    </recommendedName>
</protein>
<dbReference type="Pfam" id="PF05517">
    <property type="entry name" value="p25-alpha"/>
    <property type="match status" value="1"/>
</dbReference>
<accession>A0A1B6FKV5</accession>
<dbReference type="SUPFAM" id="SSF47473">
    <property type="entry name" value="EF-hand"/>
    <property type="match status" value="1"/>
</dbReference>
<evidence type="ECO:0008006" key="3">
    <source>
        <dbReference type="Google" id="ProtNLM"/>
    </source>
</evidence>
<name>A0A1B6FKV5_9HEMI</name>
<evidence type="ECO:0000256" key="1">
    <source>
        <dbReference type="ARBA" id="ARBA00010994"/>
    </source>
</evidence>
<evidence type="ECO:0000313" key="2">
    <source>
        <dbReference type="EMBL" id="JAS50822.1"/>
    </source>
</evidence>
<proteinExistence type="inferred from homology"/>
<organism evidence="2">
    <name type="scientific">Cuerna arida</name>
    <dbReference type="NCBI Taxonomy" id="1464854"/>
    <lineage>
        <taxon>Eukaryota</taxon>
        <taxon>Metazoa</taxon>
        <taxon>Ecdysozoa</taxon>
        <taxon>Arthropoda</taxon>
        <taxon>Hexapoda</taxon>
        <taxon>Insecta</taxon>
        <taxon>Pterygota</taxon>
        <taxon>Neoptera</taxon>
        <taxon>Paraneoptera</taxon>
        <taxon>Hemiptera</taxon>
        <taxon>Auchenorrhyncha</taxon>
        <taxon>Membracoidea</taxon>
        <taxon>Cicadellidae</taxon>
        <taxon>Cicadellinae</taxon>
        <taxon>Proconiini</taxon>
        <taxon>Cuerna</taxon>
    </lineage>
</organism>
<dbReference type="Gene3D" id="1.10.238.10">
    <property type="entry name" value="EF-hand"/>
    <property type="match status" value="1"/>
</dbReference>
<dbReference type="AlphaFoldDB" id="A0A1B6FKV5"/>
<dbReference type="GO" id="GO:0046785">
    <property type="term" value="P:microtubule polymerization"/>
    <property type="evidence" value="ECO:0007669"/>
    <property type="project" value="InterPro"/>
</dbReference>
<dbReference type="InterPro" id="IPR011992">
    <property type="entry name" value="EF-hand-dom_pair"/>
</dbReference>
<gene>
    <name evidence="2" type="ORF">g.12149</name>
</gene>